<evidence type="ECO:0000313" key="2">
    <source>
        <dbReference type="Proteomes" id="UP001198830"/>
    </source>
</evidence>
<organism evidence="1 2">
    <name type="scientific">Sphingobium soli</name>
    <dbReference type="NCBI Taxonomy" id="1591116"/>
    <lineage>
        <taxon>Bacteria</taxon>
        <taxon>Pseudomonadati</taxon>
        <taxon>Pseudomonadota</taxon>
        <taxon>Alphaproteobacteria</taxon>
        <taxon>Sphingomonadales</taxon>
        <taxon>Sphingomonadaceae</taxon>
        <taxon>Sphingobium</taxon>
    </lineage>
</organism>
<proteinExistence type="predicted"/>
<comment type="caution">
    <text evidence="1">The sequence shown here is derived from an EMBL/GenBank/DDBJ whole genome shotgun (WGS) entry which is preliminary data.</text>
</comment>
<reference evidence="1 2" key="1">
    <citation type="submission" date="2021-10" db="EMBL/GenBank/DDBJ databases">
        <title>The diversity and Nitrogen Metabolism of Culturable Nitrate-Utilizing Bacteria Within the Oxygen Minimum Zone of the Changjiang (Yangtze River)Estuary.</title>
        <authorList>
            <person name="Zhang D."/>
            <person name="Zheng J."/>
            <person name="Liu S."/>
            <person name="He W."/>
        </authorList>
    </citation>
    <scope>NUCLEOTIDE SEQUENCE [LARGE SCALE GENOMIC DNA]</scope>
    <source>
        <strain evidence="1 2">FXH275-2</strain>
    </source>
</reference>
<accession>A0ABS8H4K9</accession>
<keyword evidence="2" id="KW-1185">Reference proteome</keyword>
<dbReference type="EMBL" id="JAJGNP010000008">
    <property type="protein sequence ID" value="MCC4233359.1"/>
    <property type="molecule type" value="Genomic_DNA"/>
</dbReference>
<dbReference type="Proteomes" id="UP001198830">
    <property type="component" value="Unassembled WGS sequence"/>
</dbReference>
<sequence length="111" mass="11803">MNDLSKSSRLAASDLRRAEHSIQKATRDAAQFLVTTLELNETHGLSPTFAQATVKATIGALSALAESQHQLGFRAHVAIEKAGRALGLTVTDWGVGDPKPAVVIERERSAA</sequence>
<evidence type="ECO:0000313" key="1">
    <source>
        <dbReference type="EMBL" id="MCC4233359.1"/>
    </source>
</evidence>
<dbReference type="RefSeq" id="WP_228227267.1">
    <property type="nucleotide sequence ID" value="NZ_JAJGNP010000008.1"/>
</dbReference>
<name>A0ABS8H4K9_9SPHN</name>
<gene>
    <name evidence="1" type="ORF">LL253_11735</name>
</gene>
<protein>
    <submittedName>
        <fullName evidence="1">Uncharacterized protein</fullName>
    </submittedName>
</protein>